<dbReference type="PANTHER" id="PTHR31672">
    <property type="entry name" value="BNACNNG10540D PROTEIN"/>
    <property type="match status" value="1"/>
</dbReference>
<dbReference type="InterPro" id="IPR050796">
    <property type="entry name" value="SCF_F-box_component"/>
</dbReference>
<name>A0A445K4L0_GLYSO</name>
<dbReference type="PROSITE" id="PS50181">
    <property type="entry name" value="FBOX"/>
    <property type="match status" value="1"/>
</dbReference>
<dbReference type="SMART" id="SM00256">
    <property type="entry name" value="FBOX"/>
    <property type="match status" value="1"/>
</dbReference>
<keyword evidence="3" id="KW-1185">Reference proteome</keyword>
<organism evidence="2 3">
    <name type="scientific">Glycine soja</name>
    <name type="common">Wild soybean</name>
    <dbReference type="NCBI Taxonomy" id="3848"/>
    <lineage>
        <taxon>Eukaryota</taxon>
        <taxon>Viridiplantae</taxon>
        <taxon>Streptophyta</taxon>
        <taxon>Embryophyta</taxon>
        <taxon>Tracheophyta</taxon>
        <taxon>Spermatophyta</taxon>
        <taxon>Magnoliopsida</taxon>
        <taxon>eudicotyledons</taxon>
        <taxon>Gunneridae</taxon>
        <taxon>Pentapetalae</taxon>
        <taxon>rosids</taxon>
        <taxon>fabids</taxon>
        <taxon>Fabales</taxon>
        <taxon>Fabaceae</taxon>
        <taxon>Papilionoideae</taxon>
        <taxon>50 kb inversion clade</taxon>
        <taxon>NPAAA clade</taxon>
        <taxon>indigoferoid/millettioid clade</taxon>
        <taxon>Phaseoleae</taxon>
        <taxon>Glycine</taxon>
        <taxon>Glycine subgen. Soja</taxon>
    </lineage>
</organism>
<evidence type="ECO:0000313" key="2">
    <source>
        <dbReference type="EMBL" id="RZC05791.1"/>
    </source>
</evidence>
<evidence type="ECO:0000259" key="1">
    <source>
        <dbReference type="PROSITE" id="PS50181"/>
    </source>
</evidence>
<dbReference type="InterPro" id="IPR011043">
    <property type="entry name" value="Gal_Oxase/kelch_b-propeller"/>
</dbReference>
<feature type="domain" description="F-box" evidence="1">
    <location>
        <begin position="3"/>
        <end position="49"/>
    </location>
</feature>
<dbReference type="EMBL" id="QZWG01000006">
    <property type="protein sequence ID" value="RZC05791.1"/>
    <property type="molecule type" value="Genomic_DNA"/>
</dbReference>
<accession>A0A445K4L0</accession>
<gene>
    <name evidence="2" type="ORF">D0Y65_013736</name>
</gene>
<dbReference type="AlphaFoldDB" id="A0A445K4L0"/>
<reference evidence="2 3" key="1">
    <citation type="submission" date="2018-09" db="EMBL/GenBank/DDBJ databases">
        <title>A high-quality reference genome of wild soybean provides a powerful tool to mine soybean genomes.</title>
        <authorList>
            <person name="Xie M."/>
            <person name="Chung C.Y.L."/>
            <person name="Li M.-W."/>
            <person name="Wong F.-L."/>
            <person name="Chan T.-F."/>
            <person name="Lam H.-M."/>
        </authorList>
    </citation>
    <scope>NUCLEOTIDE SEQUENCE [LARGE SCALE GENOMIC DNA]</scope>
    <source>
        <strain evidence="3">cv. W05</strain>
        <tissue evidence="2">Hypocotyl of etiolated seedlings</tissue>
    </source>
</reference>
<protein>
    <submittedName>
        <fullName evidence="2">F-box/kelch-repeat protein</fullName>
    </submittedName>
</protein>
<dbReference type="SUPFAM" id="SSF50965">
    <property type="entry name" value="Galactose oxidase, central domain"/>
    <property type="match status" value="1"/>
</dbReference>
<sequence length="330" mass="37346">MDPRIWSKLPPDVVEHILLLLPLKTLLNLRPTCKAFTCLLFSPSFVSKHSSSLSSSSLSPFSSFLLLSHPQFPHYFRLYDSNLCSWRTLSLSLSNSLPFSSSFTLVSSSGGLFCLFNPTSSTFLVYNLFVKSFRKIESPTSLSLYLGHVTFVTTPLGYYIVLLRSKSTSNTSVFVYDSNELSCRSFEGFNAVLSGSIHQQGTFFDGGLYFTTPEPFSVVPIDLDSGRWERHVAELPQQVTFMRLVSDGEGKLYLLSGIGNDGILRSIKLWELTKGERVWVEVVVLPEIRCRKFVVLKRTWDWLPRCPYLPLKSSCGFKWFSFVPKLYASV</sequence>
<dbReference type="Gene3D" id="1.20.1280.50">
    <property type="match status" value="1"/>
</dbReference>
<dbReference type="SUPFAM" id="SSF81383">
    <property type="entry name" value="F-box domain"/>
    <property type="match status" value="1"/>
</dbReference>
<dbReference type="InterPro" id="IPR036047">
    <property type="entry name" value="F-box-like_dom_sf"/>
</dbReference>
<dbReference type="Proteomes" id="UP000289340">
    <property type="component" value="Chromosome 6"/>
</dbReference>
<comment type="caution">
    <text evidence="2">The sequence shown here is derived from an EMBL/GenBank/DDBJ whole genome shotgun (WGS) entry which is preliminary data.</text>
</comment>
<proteinExistence type="predicted"/>
<dbReference type="FunFam" id="1.20.1280.50:FF:000085">
    <property type="entry name" value="F-box domain containing protein"/>
    <property type="match status" value="1"/>
</dbReference>
<evidence type="ECO:0000313" key="3">
    <source>
        <dbReference type="Proteomes" id="UP000289340"/>
    </source>
</evidence>
<dbReference type="InterPro" id="IPR001810">
    <property type="entry name" value="F-box_dom"/>
</dbReference>
<dbReference type="PANTHER" id="PTHR31672:SF12">
    <property type="entry name" value="F-BOX DOMAIN-CONTAINING PROTEIN"/>
    <property type="match status" value="1"/>
</dbReference>
<dbReference type="Pfam" id="PF00646">
    <property type="entry name" value="F-box"/>
    <property type="match status" value="1"/>
</dbReference>